<accession>A0A9W9VNH9</accession>
<dbReference type="Proteomes" id="UP001147747">
    <property type="component" value="Unassembled WGS sequence"/>
</dbReference>
<dbReference type="EMBL" id="JAPZBU010000009">
    <property type="protein sequence ID" value="KAJ5386367.1"/>
    <property type="molecule type" value="Genomic_DNA"/>
</dbReference>
<dbReference type="GeneID" id="81372525"/>
<dbReference type="OrthoDB" id="4274546at2759"/>
<name>A0A9W9VNH9_9EURO</name>
<reference evidence="1" key="1">
    <citation type="submission" date="2022-12" db="EMBL/GenBank/DDBJ databases">
        <authorList>
            <person name="Petersen C."/>
        </authorList>
    </citation>
    <scope>NUCLEOTIDE SEQUENCE</scope>
    <source>
        <strain evidence="1">IBT 29677</strain>
    </source>
</reference>
<evidence type="ECO:0000313" key="1">
    <source>
        <dbReference type="EMBL" id="KAJ5386367.1"/>
    </source>
</evidence>
<sequence length="96" mass="10443">MGDSSQMLPFLYFLHVLPGPSGISSLAAAIPLRRHDNQPESRKAHRFFPSSALRSNTFCDPRFQGFDISLALALTNCTSSSAGLPAPRPRLRANTS</sequence>
<gene>
    <name evidence="1" type="ORF">N7509_008908</name>
</gene>
<proteinExistence type="predicted"/>
<organism evidence="1 2">
    <name type="scientific">Penicillium cosmopolitanum</name>
    <dbReference type="NCBI Taxonomy" id="1131564"/>
    <lineage>
        <taxon>Eukaryota</taxon>
        <taxon>Fungi</taxon>
        <taxon>Dikarya</taxon>
        <taxon>Ascomycota</taxon>
        <taxon>Pezizomycotina</taxon>
        <taxon>Eurotiomycetes</taxon>
        <taxon>Eurotiomycetidae</taxon>
        <taxon>Eurotiales</taxon>
        <taxon>Aspergillaceae</taxon>
        <taxon>Penicillium</taxon>
    </lineage>
</organism>
<protein>
    <submittedName>
        <fullName evidence="1">Uncharacterized protein</fullName>
    </submittedName>
</protein>
<evidence type="ECO:0000313" key="2">
    <source>
        <dbReference type="Proteomes" id="UP001147747"/>
    </source>
</evidence>
<dbReference type="RefSeq" id="XP_056484165.1">
    <property type="nucleotide sequence ID" value="XM_056633545.1"/>
</dbReference>
<dbReference type="AlphaFoldDB" id="A0A9W9VNH9"/>
<keyword evidence="2" id="KW-1185">Reference proteome</keyword>
<reference evidence="1" key="2">
    <citation type="journal article" date="2023" name="IMA Fungus">
        <title>Comparative genomic study of the Penicillium genus elucidates a diverse pangenome and 15 lateral gene transfer events.</title>
        <authorList>
            <person name="Petersen C."/>
            <person name="Sorensen T."/>
            <person name="Nielsen M.R."/>
            <person name="Sondergaard T.E."/>
            <person name="Sorensen J.L."/>
            <person name="Fitzpatrick D.A."/>
            <person name="Frisvad J.C."/>
            <person name="Nielsen K.L."/>
        </authorList>
    </citation>
    <scope>NUCLEOTIDE SEQUENCE</scope>
    <source>
        <strain evidence="1">IBT 29677</strain>
    </source>
</reference>
<comment type="caution">
    <text evidence="1">The sequence shown here is derived from an EMBL/GenBank/DDBJ whole genome shotgun (WGS) entry which is preliminary data.</text>
</comment>